<feature type="transmembrane region" description="Helical" evidence="6">
    <location>
        <begin position="51"/>
        <end position="74"/>
    </location>
</feature>
<dbReference type="Proteomes" id="UP000306509">
    <property type="component" value="Unassembled WGS sequence"/>
</dbReference>
<proteinExistence type="inferred from homology"/>
<dbReference type="InterPro" id="IPR027022">
    <property type="entry name" value="ABC_permease_BceB-typ"/>
</dbReference>
<evidence type="ECO:0000256" key="4">
    <source>
        <dbReference type="ARBA" id="ARBA00022989"/>
    </source>
</evidence>
<dbReference type="PIRSF" id="PIRSF018968">
    <property type="entry name" value="ABC_permease_BceB"/>
    <property type="match status" value="1"/>
</dbReference>
<keyword evidence="4 6" id="KW-1133">Transmembrane helix</keyword>
<dbReference type="PANTHER" id="PTHR46795">
    <property type="entry name" value="ABC TRANSPORTER PERMEASE-RELATED-RELATED"/>
    <property type="match status" value="1"/>
</dbReference>
<feature type="transmembrane region" description="Helical" evidence="6">
    <location>
        <begin position="20"/>
        <end position="39"/>
    </location>
</feature>
<dbReference type="InterPro" id="IPR052536">
    <property type="entry name" value="ABC-4_Integral_Memb_Prot"/>
</dbReference>
<keyword evidence="5 6" id="KW-0472">Membrane</keyword>
<comment type="caution">
    <text evidence="8">The sequence shown here is derived from an EMBL/GenBank/DDBJ whole genome shotgun (WGS) entry which is preliminary data.</text>
</comment>
<feature type="transmembrane region" description="Helical" evidence="6">
    <location>
        <begin position="278"/>
        <end position="303"/>
    </location>
</feature>
<protein>
    <submittedName>
        <fullName evidence="8">Bacitracin export permease protein BceB</fullName>
    </submittedName>
</protein>
<dbReference type="GO" id="GO:0005886">
    <property type="term" value="C:plasma membrane"/>
    <property type="evidence" value="ECO:0007669"/>
    <property type="project" value="UniProtKB-SubCell"/>
</dbReference>
<feature type="transmembrane region" description="Helical" evidence="6">
    <location>
        <begin position="107"/>
        <end position="125"/>
    </location>
</feature>
<keyword evidence="6" id="KW-0813">Transport</keyword>
<feature type="transmembrane region" description="Helical" evidence="6">
    <location>
        <begin position="603"/>
        <end position="624"/>
    </location>
</feature>
<evidence type="ECO:0000256" key="5">
    <source>
        <dbReference type="ARBA" id="ARBA00023136"/>
    </source>
</evidence>
<dbReference type="Pfam" id="PF02687">
    <property type="entry name" value="FtsX"/>
    <property type="match status" value="1"/>
</dbReference>
<evidence type="ECO:0000256" key="1">
    <source>
        <dbReference type="ARBA" id="ARBA00004651"/>
    </source>
</evidence>
<keyword evidence="9" id="KW-1185">Reference proteome</keyword>
<dbReference type="PANTHER" id="PTHR46795:SF3">
    <property type="entry name" value="ABC TRANSPORTER PERMEASE"/>
    <property type="match status" value="1"/>
</dbReference>
<feature type="transmembrane region" description="Helical" evidence="6">
    <location>
        <begin position="197"/>
        <end position="223"/>
    </location>
</feature>
<keyword evidence="2 6" id="KW-1003">Cell membrane</keyword>
<comment type="subcellular location">
    <subcellularLocation>
        <location evidence="1 6">Cell membrane</location>
        <topology evidence="1 6">Multi-pass membrane protein</topology>
    </subcellularLocation>
</comment>
<evidence type="ECO:0000313" key="9">
    <source>
        <dbReference type="Proteomes" id="UP000306509"/>
    </source>
</evidence>
<feature type="domain" description="ABC3 transporter permease C-terminal" evidence="7">
    <location>
        <begin position="58"/>
        <end position="178"/>
    </location>
</feature>
<dbReference type="STRING" id="180332.GCA_000797495_04282"/>
<keyword evidence="3 6" id="KW-0812">Transmembrane</keyword>
<sequence length="676" mass="76630">MLKQLSIRNAKRQTREYMIYFITITCTVSFMYGFNALIFSDIVASLPELEILFYMIITISLLIVFILGWLVHYMTNFMLKKRSKELSTYMILGISNKNISKLFFKENFLICGVAFVCGTLFGYLISEILKIIILNLFGIDYQFSISFSIPAIALTGLYFLMIFIFALWKNGRSIRKMKLYDLLYYEKRNENTSLEKTGWMAVVFVISLVFGAGGIGLFMYMPLGKGYDVLLGLVLIVLFLFGFFQSVPGFLAKVFGSRENIKYSKNRLFLLRSFTSKIASLSMTLCMISVLFTLALTAMGVAVSVNEIAGRSIELNVFDIVILSKNPNSDFSGYRSRIEETVPVEADHLYYIYHNEDQTFRDIRAKAAASYSDLPQEIYVEYQYDTYMKYSDYRALCRMLAIDVPQIKENEYIIHCVPALQDAYSGYMHRQVVMNGKTMELNSINTAPFNQADSYGNGMDFIIVVPDEMADKLPVIYQVYTAQTSEPVSSIALENLCAQDERLEILDRNLMVSSSDMGAYGTSIPDAGKDYISGRSAFKKNYADVYSIMIALFYLALIFVITGATILVTQILSDCGEHKKQYDILRHIGMSTQTVNQTVNKQLAAFFLLPVIPAVVISSSLVFISMNIMQPQSYSFPVFEGHGWIWGAIASAVGLLFILYGIYFIAVCKNYKKSII</sequence>
<organism evidence="8 9">
    <name type="scientific">Robinsoniella peoriensis</name>
    <dbReference type="NCBI Taxonomy" id="180332"/>
    <lineage>
        <taxon>Bacteria</taxon>
        <taxon>Bacillati</taxon>
        <taxon>Bacillota</taxon>
        <taxon>Clostridia</taxon>
        <taxon>Lachnospirales</taxon>
        <taxon>Lachnospiraceae</taxon>
        <taxon>Robinsoniella</taxon>
    </lineage>
</organism>
<feature type="transmembrane region" description="Helical" evidence="6">
    <location>
        <begin position="229"/>
        <end position="257"/>
    </location>
</feature>
<dbReference type="RefSeq" id="WP_138002056.1">
    <property type="nucleotide sequence ID" value="NZ_QGQD01000025.1"/>
</dbReference>
<dbReference type="InterPro" id="IPR003838">
    <property type="entry name" value="ABC3_permease_C"/>
</dbReference>
<feature type="transmembrane region" description="Helical" evidence="6">
    <location>
        <begin position="545"/>
        <end position="572"/>
    </location>
</feature>
<evidence type="ECO:0000256" key="6">
    <source>
        <dbReference type="PIRNR" id="PIRNR018968"/>
    </source>
</evidence>
<dbReference type="AlphaFoldDB" id="A0A4U8QA94"/>
<comment type="similarity">
    <text evidence="6">Belongs to the ABC-4 integral membrane protein family.</text>
</comment>
<dbReference type="GO" id="GO:0055085">
    <property type="term" value="P:transmembrane transport"/>
    <property type="evidence" value="ECO:0007669"/>
    <property type="project" value="UniProtKB-UniRule"/>
</dbReference>
<evidence type="ECO:0000259" key="7">
    <source>
        <dbReference type="Pfam" id="PF02687"/>
    </source>
</evidence>
<gene>
    <name evidence="8" type="primary">bceB_1</name>
    <name evidence="8" type="ORF">DSM106044_01281</name>
</gene>
<dbReference type="EMBL" id="QGQD01000025">
    <property type="protein sequence ID" value="TLD01911.1"/>
    <property type="molecule type" value="Genomic_DNA"/>
</dbReference>
<feature type="transmembrane region" description="Helical" evidence="6">
    <location>
        <begin position="644"/>
        <end position="666"/>
    </location>
</feature>
<reference evidence="8 9" key="1">
    <citation type="journal article" date="2019" name="Anaerobe">
        <title>Detection of Robinsoniella peoriensis in multiple bone samples of a trauma patient.</title>
        <authorList>
            <person name="Schrottner P."/>
            <person name="Hartwich K."/>
            <person name="Bunk B."/>
            <person name="Schober I."/>
            <person name="Helbig S."/>
            <person name="Rudolph W.W."/>
            <person name="Gunzer F."/>
        </authorList>
    </citation>
    <scope>NUCLEOTIDE SEQUENCE [LARGE SCALE GENOMIC DNA]</scope>
    <source>
        <strain evidence="8 9">DSM 106044</strain>
    </source>
</reference>
<name>A0A4U8QA94_9FIRM</name>
<feature type="transmembrane region" description="Helical" evidence="6">
    <location>
        <begin position="145"/>
        <end position="168"/>
    </location>
</feature>
<evidence type="ECO:0000256" key="2">
    <source>
        <dbReference type="ARBA" id="ARBA00022475"/>
    </source>
</evidence>
<evidence type="ECO:0000313" key="8">
    <source>
        <dbReference type="EMBL" id="TLD01911.1"/>
    </source>
</evidence>
<accession>A0A4U8QA94</accession>
<evidence type="ECO:0000256" key="3">
    <source>
        <dbReference type="ARBA" id="ARBA00022692"/>
    </source>
</evidence>